<reference evidence="1 2" key="1">
    <citation type="submission" date="2024-09" db="EMBL/GenBank/DDBJ databases">
        <authorList>
            <person name="Sun Q."/>
            <person name="Mori K."/>
        </authorList>
    </citation>
    <scope>NUCLEOTIDE SEQUENCE [LARGE SCALE GENOMIC DNA]</scope>
    <source>
        <strain evidence="1 2">JCM 3331</strain>
    </source>
</reference>
<evidence type="ECO:0000313" key="1">
    <source>
        <dbReference type="EMBL" id="MFB9573024.1"/>
    </source>
</evidence>
<evidence type="ECO:0000313" key="2">
    <source>
        <dbReference type="Proteomes" id="UP001589710"/>
    </source>
</evidence>
<accession>A0ABV5R7X6</accession>
<dbReference type="RefSeq" id="WP_386143732.1">
    <property type="nucleotide sequence ID" value="NZ_JBHMCG010000052.1"/>
</dbReference>
<organism evidence="1 2">
    <name type="scientific">Streptomyces yanii</name>
    <dbReference type="NCBI Taxonomy" id="78510"/>
    <lineage>
        <taxon>Bacteria</taxon>
        <taxon>Bacillati</taxon>
        <taxon>Actinomycetota</taxon>
        <taxon>Actinomycetes</taxon>
        <taxon>Kitasatosporales</taxon>
        <taxon>Streptomycetaceae</taxon>
        <taxon>Streptomyces</taxon>
    </lineage>
</organism>
<sequence>MRRPESFGGLAGLALLLDQIARAEQQPVDTVWIPDTNARLSPSTMLREFFADPDIHVAASQYGEDAYRRGWLCLDRVLTPAEHAVLVDAAVTWSRTDRTVHDVVAEFGPASVTFGDPDPRRPKTLSYAGSDRNAPLVAFHLGPARAGTSPNSEHPPAVGALLLGVRVCDEFLGRWELTPHGEAFLDAEPE</sequence>
<name>A0ABV5R7X6_9ACTN</name>
<protein>
    <submittedName>
        <fullName evidence="1">Uncharacterized protein</fullName>
    </submittedName>
</protein>
<keyword evidence="2" id="KW-1185">Reference proteome</keyword>
<proteinExistence type="predicted"/>
<dbReference type="EMBL" id="JBHMCG010000052">
    <property type="protein sequence ID" value="MFB9573024.1"/>
    <property type="molecule type" value="Genomic_DNA"/>
</dbReference>
<comment type="caution">
    <text evidence="1">The sequence shown here is derived from an EMBL/GenBank/DDBJ whole genome shotgun (WGS) entry which is preliminary data.</text>
</comment>
<dbReference type="Proteomes" id="UP001589710">
    <property type="component" value="Unassembled WGS sequence"/>
</dbReference>
<gene>
    <name evidence="1" type="ORF">ACFFTL_11975</name>
</gene>